<name>A0A6A4WVD5_AMPAM</name>
<feature type="signal peptide" evidence="2">
    <location>
        <begin position="1"/>
        <end position="22"/>
    </location>
</feature>
<feature type="compositionally biased region" description="Acidic residues" evidence="1">
    <location>
        <begin position="66"/>
        <end position="87"/>
    </location>
</feature>
<feature type="region of interest" description="Disordered" evidence="1">
    <location>
        <begin position="181"/>
        <end position="201"/>
    </location>
</feature>
<evidence type="ECO:0000313" key="3">
    <source>
        <dbReference type="EMBL" id="KAF0306278.1"/>
    </source>
</evidence>
<feature type="compositionally biased region" description="Acidic residues" evidence="1">
    <location>
        <begin position="104"/>
        <end position="128"/>
    </location>
</feature>
<organism evidence="3 4">
    <name type="scientific">Amphibalanus amphitrite</name>
    <name type="common">Striped barnacle</name>
    <name type="synonym">Balanus amphitrite</name>
    <dbReference type="NCBI Taxonomy" id="1232801"/>
    <lineage>
        <taxon>Eukaryota</taxon>
        <taxon>Metazoa</taxon>
        <taxon>Ecdysozoa</taxon>
        <taxon>Arthropoda</taxon>
        <taxon>Crustacea</taxon>
        <taxon>Multicrustacea</taxon>
        <taxon>Cirripedia</taxon>
        <taxon>Thoracica</taxon>
        <taxon>Thoracicalcarea</taxon>
        <taxon>Balanomorpha</taxon>
        <taxon>Balanoidea</taxon>
        <taxon>Balanidae</taxon>
        <taxon>Amphibalaninae</taxon>
        <taxon>Amphibalanus</taxon>
    </lineage>
</organism>
<dbReference type="AlphaFoldDB" id="A0A6A4WVD5"/>
<dbReference type="Proteomes" id="UP000440578">
    <property type="component" value="Unassembled WGS sequence"/>
</dbReference>
<protein>
    <submittedName>
        <fullName evidence="3">Uncharacterized protein</fullName>
    </submittedName>
</protein>
<feature type="chain" id="PRO_5025400699" evidence="2">
    <location>
        <begin position="23"/>
        <end position="201"/>
    </location>
</feature>
<comment type="caution">
    <text evidence="3">The sequence shown here is derived from an EMBL/GenBank/DDBJ whole genome shotgun (WGS) entry which is preliminary data.</text>
</comment>
<proteinExistence type="predicted"/>
<sequence>MKPLQLVSALVVLICLVSLVSAGLRLRRSREEDGQELAYAHQLESQVPYFIRRQERSAEGYVIDNSGDDDSDVQAEDSGDAGAEESGGDAGSEGSEGSDGGNNGEEEDSGDDSGEDSGSDGDDIEEVAVPEPEVVVPVVEEAQFYEPVAPRPKPFFPAGYNQFVPPFAGAPNTLVITPPAAGVQQQQQHQQTAYRRRRGAY</sequence>
<dbReference type="EMBL" id="VIIS01000677">
    <property type="protein sequence ID" value="KAF0306278.1"/>
    <property type="molecule type" value="Genomic_DNA"/>
</dbReference>
<keyword evidence="4" id="KW-1185">Reference proteome</keyword>
<reference evidence="3 4" key="1">
    <citation type="submission" date="2019-07" db="EMBL/GenBank/DDBJ databases">
        <title>Draft genome assembly of a fouling barnacle, Amphibalanus amphitrite (Darwin, 1854): The first reference genome for Thecostraca.</title>
        <authorList>
            <person name="Kim W."/>
        </authorList>
    </citation>
    <scope>NUCLEOTIDE SEQUENCE [LARGE SCALE GENOMIC DNA]</scope>
    <source>
        <strain evidence="3">SNU_AA5</strain>
        <tissue evidence="3">Soma without cirri and trophi</tissue>
    </source>
</reference>
<feature type="region of interest" description="Disordered" evidence="1">
    <location>
        <begin position="62"/>
        <end position="132"/>
    </location>
</feature>
<evidence type="ECO:0000313" key="4">
    <source>
        <dbReference type="Proteomes" id="UP000440578"/>
    </source>
</evidence>
<evidence type="ECO:0000256" key="1">
    <source>
        <dbReference type="SAM" id="MobiDB-lite"/>
    </source>
</evidence>
<gene>
    <name evidence="3" type="ORF">FJT64_022155</name>
</gene>
<accession>A0A6A4WVD5</accession>
<evidence type="ECO:0000256" key="2">
    <source>
        <dbReference type="SAM" id="SignalP"/>
    </source>
</evidence>
<keyword evidence="2" id="KW-0732">Signal</keyword>